<name>A0AAV6GRY6_9TELE</name>
<dbReference type="PANTHER" id="PTHR31025:SF30">
    <property type="entry name" value="SI:DKEY-15H8.17"/>
    <property type="match status" value="1"/>
</dbReference>
<reference evidence="1" key="1">
    <citation type="submission" date="2020-10" db="EMBL/GenBank/DDBJ databases">
        <title>Chromosome-scale genome assembly of the Allis shad, Alosa alosa.</title>
        <authorList>
            <person name="Margot Z."/>
            <person name="Christophe K."/>
            <person name="Cabau C."/>
            <person name="Louis A."/>
            <person name="Berthelot C."/>
            <person name="Parey E."/>
            <person name="Roest Crollius H."/>
            <person name="Montfort J."/>
            <person name="Robinson-Rechavi M."/>
            <person name="Bucao C."/>
            <person name="Bouchez O."/>
            <person name="Gislard M."/>
            <person name="Lluch J."/>
            <person name="Milhes M."/>
            <person name="Lampietro C."/>
            <person name="Lopez Roques C."/>
            <person name="Donnadieu C."/>
            <person name="Braasch I."/>
            <person name="Desvignes T."/>
            <person name="Postlethwait J."/>
            <person name="Bobe J."/>
            <person name="Guiguen Y."/>
        </authorList>
    </citation>
    <scope>NUCLEOTIDE SEQUENCE</scope>
    <source>
        <strain evidence="1">M-15738</strain>
        <tissue evidence="1">Blood</tissue>
    </source>
</reference>
<proteinExistence type="predicted"/>
<organism evidence="1 2">
    <name type="scientific">Alosa alosa</name>
    <name type="common">allis shad</name>
    <dbReference type="NCBI Taxonomy" id="278164"/>
    <lineage>
        <taxon>Eukaryota</taxon>
        <taxon>Metazoa</taxon>
        <taxon>Chordata</taxon>
        <taxon>Craniata</taxon>
        <taxon>Vertebrata</taxon>
        <taxon>Euteleostomi</taxon>
        <taxon>Actinopterygii</taxon>
        <taxon>Neopterygii</taxon>
        <taxon>Teleostei</taxon>
        <taxon>Clupei</taxon>
        <taxon>Clupeiformes</taxon>
        <taxon>Clupeoidei</taxon>
        <taxon>Clupeidae</taxon>
        <taxon>Alosa</taxon>
    </lineage>
</organism>
<accession>A0AAV6GRY6</accession>
<sequence length="115" mass="12924">MFCYVEDSCLAGELQMKQVPLTPTIVVCGQNCFSSSCFMLSVDQTIVNNNISSFTSALNLMFGSYFCFNIHYPVELASTLEFLQRCFYSVNPQKGTKVTKTSTTHHMNPRVLTLI</sequence>
<evidence type="ECO:0000313" key="1">
    <source>
        <dbReference type="EMBL" id="KAG5277710.1"/>
    </source>
</evidence>
<comment type="caution">
    <text evidence="1">The sequence shown here is derived from an EMBL/GenBank/DDBJ whole genome shotgun (WGS) entry which is preliminary data.</text>
</comment>
<protein>
    <submittedName>
        <fullName evidence="1">Uncharacterized protein</fullName>
    </submittedName>
</protein>
<keyword evidence="2" id="KW-1185">Reference proteome</keyword>
<evidence type="ECO:0000313" key="2">
    <source>
        <dbReference type="Proteomes" id="UP000823561"/>
    </source>
</evidence>
<dbReference type="AlphaFoldDB" id="A0AAV6GRY6"/>
<dbReference type="PANTHER" id="PTHR31025">
    <property type="entry name" value="SI:CH211-196P9.1-RELATED"/>
    <property type="match status" value="1"/>
</dbReference>
<gene>
    <name evidence="1" type="ORF">AALO_G00090550</name>
</gene>
<dbReference type="Proteomes" id="UP000823561">
    <property type="component" value="Chromosome 7"/>
</dbReference>
<dbReference type="EMBL" id="JADWDJ010000007">
    <property type="protein sequence ID" value="KAG5277710.1"/>
    <property type="molecule type" value="Genomic_DNA"/>
</dbReference>